<dbReference type="PANTHER" id="PTHR41791:SF1">
    <property type="entry name" value="SSL7039 PROTEIN"/>
    <property type="match status" value="1"/>
</dbReference>
<dbReference type="EMBL" id="UOFB01000019">
    <property type="protein sequence ID" value="VAW44103.1"/>
    <property type="molecule type" value="Genomic_DNA"/>
</dbReference>
<gene>
    <name evidence="1" type="ORF">MNBD_GAMMA04-1153</name>
</gene>
<dbReference type="NCBIfam" id="TIGR02683">
    <property type="entry name" value="upstrm_HI1419"/>
    <property type="match status" value="1"/>
</dbReference>
<dbReference type="InterPro" id="IPR014056">
    <property type="entry name" value="TypeIITA-like_toxin_pred"/>
</dbReference>
<protein>
    <submittedName>
        <fullName evidence="1">FIG022160: hypothetical toxin</fullName>
    </submittedName>
</protein>
<organism evidence="1">
    <name type="scientific">hydrothermal vent metagenome</name>
    <dbReference type="NCBI Taxonomy" id="652676"/>
    <lineage>
        <taxon>unclassified sequences</taxon>
        <taxon>metagenomes</taxon>
        <taxon>ecological metagenomes</taxon>
    </lineage>
</organism>
<dbReference type="AlphaFoldDB" id="A0A3B0VVD1"/>
<accession>A0A3B0VVD1</accession>
<dbReference type="PANTHER" id="PTHR41791">
    <property type="entry name" value="SSL7039 PROTEIN"/>
    <property type="match status" value="1"/>
</dbReference>
<name>A0A3B0VVD1_9ZZZZ</name>
<dbReference type="PIRSF" id="PIRSF028744">
    <property type="entry name" value="Addict_mod_HI1419"/>
    <property type="match status" value="1"/>
</dbReference>
<dbReference type="InterPro" id="IPR009241">
    <property type="entry name" value="HigB-like"/>
</dbReference>
<dbReference type="Pfam" id="PF05973">
    <property type="entry name" value="Gp49"/>
    <property type="match status" value="1"/>
</dbReference>
<reference evidence="1" key="1">
    <citation type="submission" date="2018-06" db="EMBL/GenBank/DDBJ databases">
        <authorList>
            <person name="Zhirakovskaya E."/>
        </authorList>
    </citation>
    <scope>NUCLEOTIDE SEQUENCE</scope>
</reference>
<evidence type="ECO:0000313" key="1">
    <source>
        <dbReference type="EMBL" id="VAW44103.1"/>
    </source>
</evidence>
<proteinExistence type="predicted"/>
<sequence length="98" mass="10835">MIFFGLVLRQPPRQKDRQAVKAIAMRIARAEEGNLGDAESVGGGVSEMRIFIGKGYRIYFAIRGTKVVLLLNGGIKSSKKQQQTDIAQAKQILSEIEE</sequence>